<evidence type="ECO:0000256" key="2">
    <source>
        <dbReference type="ARBA" id="ARBA00022642"/>
    </source>
</evidence>
<dbReference type="EMBL" id="LSBJ02000006">
    <property type="protein sequence ID" value="OAQ62865.1"/>
    <property type="molecule type" value="Genomic_DNA"/>
</dbReference>
<organism evidence="9 10">
    <name type="scientific">Pochonia chlamydosporia 170</name>
    <dbReference type="NCBI Taxonomy" id="1380566"/>
    <lineage>
        <taxon>Eukaryota</taxon>
        <taxon>Fungi</taxon>
        <taxon>Dikarya</taxon>
        <taxon>Ascomycota</taxon>
        <taxon>Pezizomycotina</taxon>
        <taxon>Sordariomycetes</taxon>
        <taxon>Hypocreomycetidae</taxon>
        <taxon>Hypocreales</taxon>
        <taxon>Clavicipitaceae</taxon>
        <taxon>Pochonia</taxon>
    </lineage>
</organism>
<dbReference type="Pfam" id="PF00857">
    <property type="entry name" value="Isochorismatase"/>
    <property type="match status" value="1"/>
</dbReference>
<dbReference type="KEGG" id="pchm:VFPPC_08795"/>
<evidence type="ECO:0000256" key="5">
    <source>
        <dbReference type="ARBA" id="ARBA00037900"/>
    </source>
</evidence>
<comment type="caution">
    <text evidence="9">The sequence shown here is derived from an EMBL/GenBank/DDBJ whole genome shotgun (WGS) entry which is preliminary data.</text>
</comment>
<dbReference type="GO" id="GO:0019363">
    <property type="term" value="P:pyridine nucleotide biosynthetic process"/>
    <property type="evidence" value="ECO:0007669"/>
    <property type="project" value="UniProtKB-KW"/>
</dbReference>
<evidence type="ECO:0000256" key="6">
    <source>
        <dbReference type="ARBA" id="ARBA00039017"/>
    </source>
</evidence>
<accession>A0A179FBE7</accession>
<dbReference type="GO" id="GO:0046872">
    <property type="term" value="F:metal ion binding"/>
    <property type="evidence" value="ECO:0007669"/>
    <property type="project" value="UniProtKB-KW"/>
</dbReference>
<comment type="similarity">
    <text evidence="1">Belongs to the isochorismatase family.</text>
</comment>
<feature type="domain" description="Isochorismatase-like" evidence="8">
    <location>
        <begin position="8"/>
        <end position="210"/>
    </location>
</feature>
<dbReference type="Gene3D" id="3.40.50.850">
    <property type="entry name" value="Isochorismatase-like"/>
    <property type="match status" value="1"/>
</dbReference>
<dbReference type="PANTHER" id="PTHR11080">
    <property type="entry name" value="PYRAZINAMIDASE/NICOTINAMIDASE"/>
    <property type="match status" value="1"/>
</dbReference>
<dbReference type="EC" id="3.5.1.19" evidence="6"/>
<dbReference type="GeneID" id="28851435"/>
<evidence type="ECO:0000313" key="9">
    <source>
        <dbReference type="EMBL" id="OAQ62865.1"/>
    </source>
</evidence>
<dbReference type="AlphaFoldDB" id="A0A179FBE7"/>
<dbReference type="PANTHER" id="PTHR11080:SF2">
    <property type="entry name" value="LD05707P"/>
    <property type="match status" value="1"/>
</dbReference>
<evidence type="ECO:0000256" key="4">
    <source>
        <dbReference type="ARBA" id="ARBA00022801"/>
    </source>
</evidence>
<sequence>MTKPFNPALIVVDFQEDFCPPNGSLAVPSGRTIANTINNLLTLPFTLKIATRDWHPHNHISFAANHPLSTPFTSTTTIHHPSDASQTYDTTLWPVHCVQDTQGAQLVPELDVSRIDRVIDKGQDERVEMYSAFYDPFRVSESGLGDLLKKEGVTHVFVVGLASDFCVKATAEHAVDEGYETYIVEEATKPVIPDAWEKCREGIIAKGVKMISVDGDEVARVKAL</sequence>
<gene>
    <name evidence="9" type="ORF">VFPPC_08795</name>
</gene>
<dbReference type="SUPFAM" id="SSF52499">
    <property type="entry name" value="Isochorismatase-like hydrolases"/>
    <property type="match status" value="1"/>
</dbReference>
<dbReference type="OrthoDB" id="3341310at2759"/>
<evidence type="ECO:0000256" key="3">
    <source>
        <dbReference type="ARBA" id="ARBA00022723"/>
    </source>
</evidence>
<comment type="pathway">
    <text evidence="5">Cofactor biosynthesis; nicotinate biosynthesis; nicotinate from nicotinamide: step 1/1.</text>
</comment>
<dbReference type="Proteomes" id="UP000078397">
    <property type="component" value="Unassembled WGS sequence"/>
</dbReference>
<name>A0A179FBE7_METCM</name>
<keyword evidence="3" id="KW-0479">Metal-binding</keyword>
<dbReference type="InterPro" id="IPR036380">
    <property type="entry name" value="Isochorismatase-like_sf"/>
</dbReference>
<dbReference type="CDD" id="cd01011">
    <property type="entry name" value="nicotinamidase"/>
    <property type="match status" value="1"/>
</dbReference>
<keyword evidence="4" id="KW-0378">Hydrolase</keyword>
<dbReference type="RefSeq" id="XP_018140445.1">
    <property type="nucleotide sequence ID" value="XM_018287441.1"/>
</dbReference>
<reference evidence="9 10" key="1">
    <citation type="journal article" date="2016" name="PLoS Pathog.">
        <title>Biosynthesis of antibiotic leucinostatins in bio-control fungus Purpureocillium lilacinum and their inhibition on phytophthora revealed by genome mining.</title>
        <authorList>
            <person name="Wang G."/>
            <person name="Liu Z."/>
            <person name="Lin R."/>
            <person name="Li E."/>
            <person name="Mao Z."/>
            <person name="Ling J."/>
            <person name="Yang Y."/>
            <person name="Yin W.B."/>
            <person name="Xie B."/>
        </authorList>
    </citation>
    <scope>NUCLEOTIDE SEQUENCE [LARGE SCALE GENOMIC DNA]</scope>
    <source>
        <strain evidence="9">170</strain>
    </source>
</reference>
<evidence type="ECO:0000259" key="8">
    <source>
        <dbReference type="Pfam" id="PF00857"/>
    </source>
</evidence>
<proteinExistence type="inferred from homology"/>
<evidence type="ECO:0000313" key="10">
    <source>
        <dbReference type="Proteomes" id="UP000078397"/>
    </source>
</evidence>
<evidence type="ECO:0000256" key="7">
    <source>
        <dbReference type="ARBA" id="ARBA00043224"/>
    </source>
</evidence>
<keyword evidence="2" id="KW-0662">Pyridine nucleotide biosynthesis</keyword>
<dbReference type="GO" id="GO:0008936">
    <property type="term" value="F:nicotinamidase activity"/>
    <property type="evidence" value="ECO:0007669"/>
    <property type="project" value="UniProtKB-EC"/>
</dbReference>
<dbReference type="STRING" id="1380566.A0A179FBE7"/>
<keyword evidence="10" id="KW-1185">Reference proteome</keyword>
<dbReference type="InterPro" id="IPR052347">
    <property type="entry name" value="Isochorismatase_Nicotinamidase"/>
</dbReference>
<evidence type="ECO:0000256" key="1">
    <source>
        <dbReference type="ARBA" id="ARBA00006336"/>
    </source>
</evidence>
<protein>
    <recommendedName>
        <fullName evidence="6">nicotinamidase</fullName>
        <ecNumber evidence="6">3.5.1.19</ecNumber>
    </recommendedName>
    <alternativeName>
        <fullName evidence="7">Nicotinamide deamidase</fullName>
    </alternativeName>
</protein>
<dbReference type="InterPro" id="IPR000868">
    <property type="entry name" value="Isochorismatase-like_dom"/>
</dbReference>